<accession>A0ABS0XSG1</accession>
<proteinExistence type="predicted"/>
<keyword evidence="2" id="KW-1185">Reference proteome</keyword>
<comment type="caution">
    <text evidence="1">The sequence shown here is derived from an EMBL/GenBank/DDBJ whole genome shotgun (WGS) entry which is preliminary data.</text>
</comment>
<evidence type="ECO:0000313" key="1">
    <source>
        <dbReference type="EMBL" id="MBJ6122730.1"/>
    </source>
</evidence>
<name>A0ABS0XSG1_9SPHN</name>
<gene>
    <name evidence="1" type="ORF">JAO74_13105</name>
</gene>
<dbReference type="RefSeq" id="WP_199038771.1">
    <property type="nucleotide sequence ID" value="NZ_JAELXS010000007.1"/>
</dbReference>
<organism evidence="1 2">
    <name type="scientific">Sphingomonas mollis</name>
    <dbReference type="NCBI Taxonomy" id="2795726"/>
    <lineage>
        <taxon>Bacteria</taxon>
        <taxon>Pseudomonadati</taxon>
        <taxon>Pseudomonadota</taxon>
        <taxon>Alphaproteobacteria</taxon>
        <taxon>Sphingomonadales</taxon>
        <taxon>Sphingomonadaceae</taxon>
        <taxon>Sphingomonas</taxon>
    </lineage>
</organism>
<protein>
    <submittedName>
        <fullName evidence="1">Uncharacterized protein</fullName>
    </submittedName>
</protein>
<dbReference type="Proteomes" id="UP000640426">
    <property type="component" value="Unassembled WGS sequence"/>
</dbReference>
<dbReference type="EMBL" id="JAELXS010000007">
    <property type="protein sequence ID" value="MBJ6122730.1"/>
    <property type="molecule type" value="Genomic_DNA"/>
</dbReference>
<reference evidence="2" key="1">
    <citation type="submission" date="2020-12" db="EMBL/GenBank/DDBJ databases">
        <title>Hymenobacter sp.</title>
        <authorList>
            <person name="Kim M.K."/>
        </authorList>
    </citation>
    <scope>NUCLEOTIDE SEQUENCE [LARGE SCALE GENOMIC DNA]</scope>
    <source>
        <strain evidence="2">BT553</strain>
    </source>
</reference>
<sequence>MVTGASLRPPSPINLRWEPADGGILRWTRRSRIGWNLPEGIVPPLGEEVERYRVTLTDTNGVREINTAEPKLALPMTAGLIAAVTQRGTWVDSLPADIVLAG</sequence>
<evidence type="ECO:0000313" key="2">
    <source>
        <dbReference type="Proteomes" id="UP000640426"/>
    </source>
</evidence>